<reference evidence="1" key="1">
    <citation type="journal article" date="2022" name="Int. J. Mol. Sci.">
        <title>Draft Genome of Tanacetum Coccineum: Genomic Comparison of Closely Related Tanacetum-Family Plants.</title>
        <authorList>
            <person name="Yamashiro T."/>
            <person name="Shiraishi A."/>
            <person name="Nakayama K."/>
            <person name="Satake H."/>
        </authorList>
    </citation>
    <scope>NUCLEOTIDE SEQUENCE</scope>
</reference>
<evidence type="ECO:0008006" key="3">
    <source>
        <dbReference type="Google" id="ProtNLM"/>
    </source>
</evidence>
<organism evidence="1 2">
    <name type="scientific">Tanacetum coccineum</name>
    <dbReference type="NCBI Taxonomy" id="301880"/>
    <lineage>
        <taxon>Eukaryota</taxon>
        <taxon>Viridiplantae</taxon>
        <taxon>Streptophyta</taxon>
        <taxon>Embryophyta</taxon>
        <taxon>Tracheophyta</taxon>
        <taxon>Spermatophyta</taxon>
        <taxon>Magnoliopsida</taxon>
        <taxon>eudicotyledons</taxon>
        <taxon>Gunneridae</taxon>
        <taxon>Pentapetalae</taxon>
        <taxon>asterids</taxon>
        <taxon>campanulids</taxon>
        <taxon>Asterales</taxon>
        <taxon>Asteraceae</taxon>
        <taxon>Asteroideae</taxon>
        <taxon>Anthemideae</taxon>
        <taxon>Anthemidinae</taxon>
        <taxon>Tanacetum</taxon>
    </lineage>
</organism>
<evidence type="ECO:0000313" key="2">
    <source>
        <dbReference type="Proteomes" id="UP001151760"/>
    </source>
</evidence>
<accession>A0ABQ4XE69</accession>
<dbReference type="InterPro" id="IPR032567">
    <property type="entry name" value="RTL1-rel"/>
</dbReference>
<gene>
    <name evidence="1" type="ORF">Tco_0678151</name>
</gene>
<dbReference type="PANTHER" id="PTHR15503:SF45">
    <property type="entry name" value="RNA-DIRECTED DNA POLYMERASE HOMOLOG"/>
    <property type="match status" value="1"/>
</dbReference>
<comment type="caution">
    <text evidence="1">The sequence shown here is derived from an EMBL/GenBank/DDBJ whole genome shotgun (WGS) entry which is preliminary data.</text>
</comment>
<dbReference type="EMBL" id="BQNB010009442">
    <property type="protein sequence ID" value="GJS63587.1"/>
    <property type="molecule type" value="Genomic_DNA"/>
</dbReference>
<dbReference type="InterPro" id="IPR043502">
    <property type="entry name" value="DNA/RNA_pol_sf"/>
</dbReference>
<keyword evidence="2" id="KW-1185">Reference proteome</keyword>
<dbReference type="SUPFAM" id="SSF56672">
    <property type="entry name" value="DNA/RNA polymerases"/>
    <property type="match status" value="1"/>
</dbReference>
<dbReference type="Proteomes" id="UP001151760">
    <property type="component" value="Unassembled WGS sequence"/>
</dbReference>
<dbReference type="Gene3D" id="3.10.10.10">
    <property type="entry name" value="HIV Type 1 Reverse Transcriptase, subunit A, domain 1"/>
    <property type="match status" value="1"/>
</dbReference>
<dbReference type="PANTHER" id="PTHR15503">
    <property type="entry name" value="LDOC1 RELATED"/>
    <property type="match status" value="1"/>
</dbReference>
<proteinExistence type="predicted"/>
<reference evidence="1" key="2">
    <citation type="submission" date="2022-01" db="EMBL/GenBank/DDBJ databases">
        <authorList>
            <person name="Yamashiro T."/>
            <person name="Shiraishi A."/>
            <person name="Satake H."/>
            <person name="Nakayama K."/>
        </authorList>
    </citation>
    <scope>NUCLEOTIDE SEQUENCE</scope>
</reference>
<evidence type="ECO:0000313" key="1">
    <source>
        <dbReference type="EMBL" id="GJS63587.1"/>
    </source>
</evidence>
<sequence length="177" mass="20089">MAWLSKYHAVIVCDEKIVRIPYAVEVLIVRGDRSDVISDSRLNIISCNKTYKYLQKGCHVFLACITENKTKKKSGEKRVGKLPTVRDFLEVFPEGLPGLPPTRQVKFKIDLVPGATPIAWTPYRLASSEMQELTNKLHELSDKGIIRLISLLWGALSLFVKKKDGSFSMCIDYRESE</sequence>
<protein>
    <recommendedName>
        <fullName evidence="3">Reverse transcriptase domain-containing protein</fullName>
    </recommendedName>
</protein>
<name>A0ABQ4XE69_9ASTR</name>